<keyword evidence="3" id="KW-1185">Reference proteome</keyword>
<protein>
    <submittedName>
        <fullName evidence="2">Uncharacterized protein</fullName>
    </submittedName>
</protein>
<evidence type="ECO:0000256" key="1">
    <source>
        <dbReference type="SAM" id="MobiDB-lite"/>
    </source>
</evidence>
<reference evidence="2" key="1">
    <citation type="journal article" date="2020" name="Stud. Mycol.">
        <title>101 Dothideomycetes genomes: a test case for predicting lifestyles and emergence of pathogens.</title>
        <authorList>
            <person name="Haridas S."/>
            <person name="Albert R."/>
            <person name="Binder M."/>
            <person name="Bloem J."/>
            <person name="Labutti K."/>
            <person name="Salamov A."/>
            <person name="Andreopoulos B."/>
            <person name="Baker S."/>
            <person name="Barry K."/>
            <person name="Bills G."/>
            <person name="Bluhm B."/>
            <person name="Cannon C."/>
            <person name="Castanera R."/>
            <person name="Culley D."/>
            <person name="Daum C."/>
            <person name="Ezra D."/>
            <person name="Gonzalez J."/>
            <person name="Henrissat B."/>
            <person name="Kuo A."/>
            <person name="Liang C."/>
            <person name="Lipzen A."/>
            <person name="Lutzoni F."/>
            <person name="Magnuson J."/>
            <person name="Mondo S."/>
            <person name="Nolan M."/>
            <person name="Ohm R."/>
            <person name="Pangilinan J."/>
            <person name="Park H.-J."/>
            <person name="Ramirez L."/>
            <person name="Alfaro M."/>
            <person name="Sun H."/>
            <person name="Tritt A."/>
            <person name="Yoshinaga Y."/>
            <person name="Zwiers L.-H."/>
            <person name="Turgeon B."/>
            <person name="Goodwin S."/>
            <person name="Spatafora J."/>
            <person name="Crous P."/>
            <person name="Grigoriev I."/>
        </authorList>
    </citation>
    <scope>NUCLEOTIDE SEQUENCE</scope>
    <source>
        <strain evidence="2">CBS 207.26</strain>
    </source>
</reference>
<feature type="compositionally biased region" description="Polar residues" evidence="1">
    <location>
        <begin position="1"/>
        <end position="92"/>
    </location>
</feature>
<feature type="compositionally biased region" description="Basic and acidic residues" evidence="1">
    <location>
        <begin position="110"/>
        <end position="125"/>
    </location>
</feature>
<evidence type="ECO:0000313" key="3">
    <source>
        <dbReference type="Proteomes" id="UP000800200"/>
    </source>
</evidence>
<dbReference type="OrthoDB" id="3794025at2759"/>
<organism evidence="2 3">
    <name type="scientific">Zopfia rhizophila CBS 207.26</name>
    <dbReference type="NCBI Taxonomy" id="1314779"/>
    <lineage>
        <taxon>Eukaryota</taxon>
        <taxon>Fungi</taxon>
        <taxon>Dikarya</taxon>
        <taxon>Ascomycota</taxon>
        <taxon>Pezizomycotina</taxon>
        <taxon>Dothideomycetes</taxon>
        <taxon>Dothideomycetes incertae sedis</taxon>
        <taxon>Zopfiaceae</taxon>
        <taxon>Zopfia</taxon>
    </lineage>
</organism>
<sequence>MGQPSGLTEQNSEEPLQASHVQNDTQTEQNKPSPPSEASSADQHSQGRVQASELQHGVKSQPQADQVPNGQECSRGLSSVDVSTASEEPQSSFDDDQALKDTPIQLSIRNPEDAHCTSQEARRDCPSPNMNKGFSQEEHHPSPDKEQPLEHQNEENVPSRQATAQVPAGSAALTASRLNTLQQEPHGRQPLRPQPYPMYNASSKVGALHDEVQALQKEIMKSNLDKDELIKALQAKEHGIDIMESIVKDRFHKAFLEYYAELFNSRIELNKQFENIEAWREELKQREAKGKILVDLLAEGHRAFVTGHVCRDISEAELEHARKEGELQLLANFQAWKLTQQAKDRELDAREEKLAFRERLYKDQVEGALKVRLREEITGEITEQIAQIKYDRGFQTGKEVGHAENVEEARQDGFFEGYREARLTHDRLAALRNGSLAPDSPELAFLYDLDHPQHPFKRGVQVGRVEKDHKVTPTRHIRETIFTQINGPVAKVNGQIVLANSNAGPSTPRTPQRPPQVKDFASCVDGHIFQDNGQAIQANGHPTPPDSQVTASRSPPDIYQGQRLLRYDSSDEEIVNGDRVERIIRRSGRTTTGTIASTPNLIDLY</sequence>
<feature type="compositionally biased region" description="Polar residues" evidence="1">
    <location>
        <begin position="155"/>
        <end position="164"/>
    </location>
</feature>
<accession>A0A6A6D647</accession>
<feature type="compositionally biased region" description="Basic and acidic residues" evidence="1">
    <location>
        <begin position="135"/>
        <end position="154"/>
    </location>
</feature>
<dbReference type="AlphaFoldDB" id="A0A6A6D647"/>
<dbReference type="EMBL" id="ML994760">
    <property type="protein sequence ID" value="KAF2174924.1"/>
    <property type="molecule type" value="Genomic_DNA"/>
</dbReference>
<evidence type="ECO:0000313" key="2">
    <source>
        <dbReference type="EMBL" id="KAF2174924.1"/>
    </source>
</evidence>
<dbReference type="Proteomes" id="UP000800200">
    <property type="component" value="Unassembled WGS sequence"/>
</dbReference>
<gene>
    <name evidence="2" type="ORF">K469DRAFT_769308</name>
</gene>
<name>A0A6A6D647_9PEZI</name>
<proteinExistence type="predicted"/>
<feature type="region of interest" description="Disordered" evidence="1">
    <location>
        <begin position="1"/>
        <end position="171"/>
    </location>
</feature>
<feature type="region of interest" description="Disordered" evidence="1">
    <location>
        <begin position="534"/>
        <end position="556"/>
    </location>
</feature>